<proteinExistence type="predicted"/>
<accession>A0A832J8F5</accession>
<dbReference type="EMBL" id="DRNF01000228">
    <property type="protein sequence ID" value="HHJ80703.1"/>
    <property type="molecule type" value="Genomic_DNA"/>
</dbReference>
<dbReference type="AlphaFoldDB" id="A0A832J8F5"/>
<dbReference type="CDD" id="cd02947">
    <property type="entry name" value="TRX_family"/>
    <property type="match status" value="1"/>
</dbReference>
<dbReference type="SUPFAM" id="SSF52833">
    <property type="entry name" value="Thioredoxin-like"/>
    <property type="match status" value="1"/>
</dbReference>
<name>A0A832J8F5_9GAMM</name>
<comment type="caution">
    <text evidence="2">The sequence shown here is derived from an EMBL/GenBank/DDBJ whole genome shotgun (WGS) entry which is preliminary data.</text>
</comment>
<dbReference type="PANTHER" id="PTHR43601:SF3">
    <property type="entry name" value="THIOREDOXIN, MITOCHONDRIAL"/>
    <property type="match status" value="1"/>
</dbReference>
<dbReference type="PANTHER" id="PTHR43601">
    <property type="entry name" value="THIOREDOXIN, MITOCHONDRIAL"/>
    <property type="match status" value="1"/>
</dbReference>
<evidence type="ECO:0000259" key="1">
    <source>
        <dbReference type="Pfam" id="PF00085"/>
    </source>
</evidence>
<dbReference type="Proteomes" id="UP000885832">
    <property type="component" value="Unassembled WGS sequence"/>
</dbReference>
<gene>
    <name evidence="2" type="ORF">ENJ65_03625</name>
</gene>
<organism evidence="2">
    <name type="scientific">Candidatus Tenderia electrophaga</name>
    <dbReference type="NCBI Taxonomy" id="1748243"/>
    <lineage>
        <taxon>Bacteria</taxon>
        <taxon>Pseudomonadati</taxon>
        <taxon>Pseudomonadota</taxon>
        <taxon>Gammaproteobacteria</taxon>
        <taxon>Candidatus Tenderiales</taxon>
        <taxon>Candidatus Tenderiaceae</taxon>
        <taxon>Candidatus Tenderia</taxon>
    </lineage>
</organism>
<dbReference type="InterPro" id="IPR013766">
    <property type="entry name" value="Thioredoxin_domain"/>
</dbReference>
<feature type="domain" description="Thioredoxin" evidence="1">
    <location>
        <begin position="10"/>
        <end position="108"/>
    </location>
</feature>
<dbReference type="InterPro" id="IPR036249">
    <property type="entry name" value="Thioredoxin-like_sf"/>
</dbReference>
<dbReference type="Pfam" id="PF00085">
    <property type="entry name" value="Thioredoxin"/>
    <property type="match status" value="1"/>
</dbReference>
<sequence length="119" mass="13483">MRSIVMSATKTLEQFEFHQTLESTSGNAIVFFSSEECMSCRYWDKVLEQFAEQRPDISIFKVDAGLDQALTEEFDVFHLPSLFLYHNGKFHSSLQSEANVNALENAIKQSLASPAEETP</sequence>
<protein>
    <submittedName>
        <fullName evidence="2">Thioredoxin</fullName>
    </submittedName>
</protein>
<dbReference type="Gene3D" id="3.40.30.10">
    <property type="entry name" value="Glutaredoxin"/>
    <property type="match status" value="1"/>
</dbReference>
<evidence type="ECO:0000313" key="2">
    <source>
        <dbReference type="EMBL" id="HHJ80703.1"/>
    </source>
</evidence>
<dbReference type="GO" id="GO:0045454">
    <property type="term" value="P:cell redox homeostasis"/>
    <property type="evidence" value="ECO:0007669"/>
    <property type="project" value="TreeGrafter"/>
</dbReference>
<reference evidence="2" key="1">
    <citation type="journal article" date="2020" name="mSystems">
        <title>Genome- and Community-Level Interaction Insights into Carbon Utilization and Element Cycling Functions of Hydrothermarchaeota in Hydrothermal Sediment.</title>
        <authorList>
            <person name="Zhou Z."/>
            <person name="Liu Y."/>
            <person name="Xu W."/>
            <person name="Pan J."/>
            <person name="Luo Z.H."/>
            <person name="Li M."/>
        </authorList>
    </citation>
    <scope>NUCLEOTIDE SEQUENCE [LARGE SCALE GENOMIC DNA]</scope>
    <source>
        <strain evidence="2">HyVt-505</strain>
    </source>
</reference>